<dbReference type="AlphaFoldDB" id="A0A2T0WGI6"/>
<name>A0A2T0WGI6_9RHOB</name>
<keyword evidence="5" id="KW-1185">Reference proteome</keyword>
<evidence type="ECO:0000313" key="4">
    <source>
        <dbReference type="EMBL" id="PRY85634.1"/>
    </source>
</evidence>
<comment type="caution">
    <text evidence="4">The sequence shown here is derived from an EMBL/GenBank/DDBJ whole genome shotgun (WGS) entry which is preliminary data.</text>
</comment>
<dbReference type="InterPro" id="IPR016181">
    <property type="entry name" value="Acyl_CoA_acyltransferase"/>
</dbReference>
<sequence>MSLSIRPISTEAALDLRHAVLWPDHPRDFSRVDQDDSATHFGAFQGDDLVCVVSLFNTPQGVQLRKFATLPQWQGQGIGSRMLRHVLYQFSDAPRIFLDARSEASGLYQRFGFRIYEDGVIKNGRPYCRMERLNQSVS</sequence>
<dbReference type="SUPFAM" id="SSF55729">
    <property type="entry name" value="Acyl-CoA N-acyltransferases (Nat)"/>
    <property type="match status" value="1"/>
</dbReference>
<dbReference type="Gene3D" id="3.40.630.30">
    <property type="match status" value="1"/>
</dbReference>
<dbReference type="RefSeq" id="WP_106267459.1">
    <property type="nucleotide sequence ID" value="NZ_PVTQ01000015.1"/>
</dbReference>
<keyword evidence="1 4" id="KW-0808">Transferase</keyword>
<dbReference type="InterPro" id="IPR000182">
    <property type="entry name" value="GNAT_dom"/>
</dbReference>
<gene>
    <name evidence="4" type="ORF">CLV74_11588</name>
</gene>
<proteinExistence type="predicted"/>
<feature type="domain" description="N-acetyltransferase" evidence="3">
    <location>
        <begin position="1"/>
        <end position="135"/>
    </location>
</feature>
<accession>A0A2T0WGI6</accession>
<dbReference type="OrthoDB" id="273614at2"/>
<dbReference type="PROSITE" id="PS51186">
    <property type="entry name" value="GNAT"/>
    <property type="match status" value="1"/>
</dbReference>
<reference evidence="4 5" key="1">
    <citation type="submission" date="2018-03" db="EMBL/GenBank/DDBJ databases">
        <title>Genomic Encyclopedia of Archaeal and Bacterial Type Strains, Phase II (KMG-II): from individual species to whole genera.</title>
        <authorList>
            <person name="Goeker M."/>
        </authorList>
    </citation>
    <scope>NUCLEOTIDE SEQUENCE [LARGE SCALE GENOMIC DNA]</scope>
    <source>
        <strain evidence="4 5">DSM 100212</strain>
    </source>
</reference>
<evidence type="ECO:0000256" key="2">
    <source>
        <dbReference type="ARBA" id="ARBA00023315"/>
    </source>
</evidence>
<dbReference type="GO" id="GO:0016747">
    <property type="term" value="F:acyltransferase activity, transferring groups other than amino-acyl groups"/>
    <property type="evidence" value="ECO:0007669"/>
    <property type="project" value="InterPro"/>
</dbReference>
<dbReference type="PANTHER" id="PTHR43420">
    <property type="entry name" value="ACETYLTRANSFERASE"/>
    <property type="match status" value="1"/>
</dbReference>
<dbReference type="CDD" id="cd04301">
    <property type="entry name" value="NAT_SF"/>
    <property type="match status" value="1"/>
</dbReference>
<dbReference type="Pfam" id="PF13673">
    <property type="entry name" value="Acetyltransf_10"/>
    <property type="match status" value="1"/>
</dbReference>
<evidence type="ECO:0000313" key="5">
    <source>
        <dbReference type="Proteomes" id="UP000238392"/>
    </source>
</evidence>
<evidence type="ECO:0000259" key="3">
    <source>
        <dbReference type="PROSITE" id="PS51186"/>
    </source>
</evidence>
<dbReference type="InterPro" id="IPR050680">
    <property type="entry name" value="YpeA/RimI_acetyltransf"/>
</dbReference>
<evidence type="ECO:0000256" key="1">
    <source>
        <dbReference type="ARBA" id="ARBA00022679"/>
    </source>
</evidence>
<organism evidence="4 5">
    <name type="scientific">Donghicola tyrosinivorans</name>
    <dbReference type="NCBI Taxonomy" id="1652492"/>
    <lineage>
        <taxon>Bacteria</taxon>
        <taxon>Pseudomonadati</taxon>
        <taxon>Pseudomonadota</taxon>
        <taxon>Alphaproteobacteria</taxon>
        <taxon>Rhodobacterales</taxon>
        <taxon>Roseobacteraceae</taxon>
        <taxon>Donghicola</taxon>
    </lineage>
</organism>
<protein>
    <submittedName>
        <fullName evidence="4">Acetyltransferase (GNAT) family protein</fullName>
    </submittedName>
</protein>
<keyword evidence="2" id="KW-0012">Acyltransferase</keyword>
<dbReference type="EMBL" id="PVTQ01000015">
    <property type="protein sequence ID" value="PRY85634.1"/>
    <property type="molecule type" value="Genomic_DNA"/>
</dbReference>
<dbReference type="Proteomes" id="UP000238392">
    <property type="component" value="Unassembled WGS sequence"/>
</dbReference>